<dbReference type="Proteomes" id="UP001501721">
    <property type="component" value="Unassembled WGS sequence"/>
</dbReference>
<evidence type="ECO:0000313" key="3">
    <source>
        <dbReference type="EMBL" id="GAA2509574.1"/>
    </source>
</evidence>
<keyword evidence="4" id="KW-1185">Reference proteome</keyword>
<feature type="compositionally biased region" description="Low complexity" evidence="1">
    <location>
        <begin position="65"/>
        <end position="88"/>
    </location>
</feature>
<organism evidence="3 4">
    <name type="scientific">Streptomyces graminearus</name>
    <dbReference type="NCBI Taxonomy" id="284030"/>
    <lineage>
        <taxon>Bacteria</taxon>
        <taxon>Bacillati</taxon>
        <taxon>Actinomycetota</taxon>
        <taxon>Actinomycetes</taxon>
        <taxon>Kitasatosporales</taxon>
        <taxon>Streptomycetaceae</taxon>
        <taxon>Streptomyces</taxon>
    </lineage>
</organism>
<dbReference type="SUPFAM" id="SSF52540">
    <property type="entry name" value="P-loop containing nucleoside triphosphate hydrolases"/>
    <property type="match status" value="1"/>
</dbReference>
<proteinExistence type="predicted"/>
<gene>
    <name evidence="3" type="ORF">GCM10010422_71390</name>
</gene>
<feature type="compositionally biased region" description="Low complexity" evidence="1">
    <location>
        <begin position="1"/>
        <end position="17"/>
    </location>
</feature>
<accession>A0ABN3MY79</accession>
<feature type="domain" description="ATP-dependent RecD2 DNA helicase-like helix-hairpin-helix" evidence="2">
    <location>
        <begin position="194"/>
        <end position="280"/>
    </location>
</feature>
<feature type="region of interest" description="Disordered" evidence="1">
    <location>
        <begin position="1"/>
        <end position="115"/>
    </location>
</feature>
<feature type="compositionally biased region" description="Acidic residues" evidence="1">
    <location>
        <begin position="51"/>
        <end position="64"/>
    </location>
</feature>
<evidence type="ECO:0000313" key="4">
    <source>
        <dbReference type="Proteomes" id="UP001501721"/>
    </source>
</evidence>
<feature type="compositionally biased region" description="Basic and acidic residues" evidence="1">
    <location>
        <begin position="89"/>
        <end position="105"/>
    </location>
</feature>
<feature type="compositionally biased region" description="Low complexity" evidence="1">
    <location>
        <begin position="38"/>
        <end position="50"/>
    </location>
</feature>
<name>A0ABN3MY79_9ACTN</name>
<dbReference type="Gene3D" id="3.40.50.300">
    <property type="entry name" value="P-loop containing nucleotide triphosphate hydrolases"/>
    <property type="match status" value="2"/>
</dbReference>
<dbReference type="InterPro" id="IPR027417">
    <property type="entry name" value="P-loop_NTPase"/>
</dbReference>
<reference evidence="3 4" key="1">
    <citation type="journal article" date="2019" name="Int. J. Syst. Evol. Microbiol.">
        <title>The Global Catalogue of Microorganisms (GCM) 10K type strain sequencing project: providing services to taxonomists for standard genome sequencing and annotation.</title>
        <authorList>
            <consortium name="The Broad Institute Genomics Platform"/>
            <consortium name="The Broad Institute Genome Sequencing Center for Infectious Disease"/>
            <person name="Wu L."/>
            <person name="Ma J."/>
        </authorList>
    </citation>
    <scope>NUCLEOTIDE SEQUENCE [LARGE SCALE GENOMIC DNA]</scope>
    <source>
        <strain evidence="3 4">JCM 6923</strain>
    </source>
</reference>
<comment type="caution">
    <text evidence="3">The sequence shown here is derived from an EMBL/GenBank/DDBJ whole genome shotgun (WGS) entry which is preliminary data.</text>
</comment>
<dbReference type="RefSeq" id="WP_346080173.1">
    <property type="nucleotide sequence ID" value="NZ_BAAATL010000047.1"/>
</dbReference>
<dbReference type="Gene3D" id="2.30.30.940">
    <property type="match status" value="1"/>
</dbReference>
<evidence type="ECO:0000256" key="1">
    <source>
        <dbReference type="SAM" id="MobiDB-lite"/>
    </source>
</evidence>
<feature type="region of interest" description="Disordered" evidence="1">
    <location>
        <begin position="128"/>
        <end position="192"/>
    </location>
</feature>
<feature type="compositionally biased region" description="Gly residues" evidence="1">
    <location>
        <begin position="26"/>
        <end position="37"/>
    </location>
</feature>
<dbReference type="Pfam" id="PF14490">
    <property type="entry name" value="HHH_RecD2"/>
    <property type="match status" value="1"/>
</dbReference>
<dbReference type="InterPro" id="IPR029493">
    <property type="entry name" value="RecD2-like_HHH"/>
</dbReference>
<feature type="compositionally biased region" description="Pro residues" evidence="1">
    <location>
        <begin position="178"/>
        <end position="188"/>
    </location>
</feature>
<dbReference type="EMBL" id="BAAATL010000047">
    <property type="protein sequence ID" value="GAA2509574.1"/>
    <property type="molecule type" value="Genomic_DNA"/>
</dbReference>
<feature type="compositionally biased region" description="Low complexity" evidence="1">
    <location>
        <begin position="153"/>
        <end position="164"/>
    </location>
</feature>
<evidence type="ECO:0000259" key="2">
    <source>
        <dbReference type="Pfam" id="PF14490"/>
    </source>
</evidence>
<protein>
    <submittedName>
        <fullName evidence="3">Helix-hairpin-helix domain-containing protein</fullName>
    </submittedName>
</protein>
<sequence>MSTEPETTEETGPGTPEAQDAPDEAAGGGLAADGGDGAAETAEVSGAAEVSEAEDGGEDEESAEGAESAADGAGKPELSEAAAELAAQRVERERIERRRAERDSPVESGAKLSGKAADLLAAVRAVEAGGKPASTVFAAPSRPAPERTPEPGPAATAAAPVRPASEPEPVPVRQERPTPAPAPAPAGPSPRTVDAVRRVLAEGGAPEALGQQAAVTLGEGAGELLRADPWQLLRVPGVRPEQADGFARALLGAECGPQDERRGRAVTVWLLEQAALAGHTALEAPALTAALAQRGVPDPDEAVQSTLAEGEALVFEDALEEPGAPAAQPADDEEEAERPVRVLIALERYAMAEESLADGLARLINSPSQDGKETWAQVVAALSGGAAELARAVAGHGLVLHTGGDASRAEPAALLGAAREAGLRALAVCHTADGRDRLAALPPTRGAGVGTVAGLLAGAEGPGRDGDGALELDLLIVPDAPQLDVESAAMLVESLPDGARLVLGGDPALLWSAGPGRVFADLLAARACPQIASRLPDPGPIGELVSGIGIGELNQVEAPGKEVVIVPVRDAGEAVHRTVQLVADSVPRAFGVPVEGTVVITPGHGGAAGTRALNAALKERLNPGPGRFGGFDPGDRIAYSPAPGRTLPGAVVKADAEGLHLSCAGAPVVVPRERVEAWVRHGWALTAHQAVGGRWPAAVVVLPGDAAQALSRPWVYTAFGRGERHLSVVQGAEGALPRAVAEIPAKPRTTRLATLLRPQSLAD</sequence>